<dbReference type="PANTHER" id="PTHR32060:SF30">
    <property type="entry name" value="CARBOXY-TERMINAL PROCESSING PROTEASE CTPA"/>
    <property type="match status" value="1"/>
</dbReference>
<dbReference type="KEGG" id="sti:Sthe_0074"/>
<dbReference type="RefSeq" id="WP_012870562.1">
    <property type="nucleotide sequence ID" value="NC_013523.1"/>
</dbReference>
<gene>
    <name evidence="2" type="ordered locus">Sthe_0074</name>
</gene>
<accession>D1C5J7</accession>
<dbReference type="GO" id="GO:0008236">
    <property type="term" value="F:serine-type peptidase activity"/>
    <property type="evidence" value="ECO:0007669"/>
    <property type="project" value="InterPro"/>
</dbReference>
<dbReference type="eggNOG" id="COG0793">
    <property type="taxonomic scope" value="Bacteria"/>
</dbReference>
<dbReference type="InterPro" id="IPR029045">
    <property type="entry name" value="ClpP/crotonase-like_dom_sf"/>
</dbReference>
<evidence type="ECO:0000313" key="2">
    <source>
        <dbReference type="EMBL" id="ACZ37513.1"/>
    </source>
</evidence>
<sequence>MSQRGSGARRLFPGASEICVVLPRDGAALGPHGERALAGFRELLYRERAEIEAECGVPARFVDTDPGDGPRWLIGPAACNPAISTYPRRGEGQAGVWLDREREVLITDAPDLFGVIEAISLIRTLVMTGQDAVFVSECRDLDEAVERITREVGWTYPSFALRGLDWEAICARHREEVARASDPLAAMQTWLAELQDAHTWVKPSPAPVPLPYEVWVEGDTAVFTRVPQGTAAWDAGVRPGDVLLDEDTAGWWARTGSTPHAKPLMTGYRLLSTPVGVERTLAARRADGQRVEWREVGSIDPPYPLVTWTRLPSGSGYLRIEAWRADRDVDAAIDAAFADLAGTDRLIVDLRGNGGGNLALALSFRDRFLHEPTLLGSIRFSTGPGELSPPAPITGEPADERRRWHGAVRFLTDPMTYSASEDALLGLQGLPHVRVVGEPSGGGSGRPRMLRLLPGMTLTVSTALTYDRHGRCIEGAGIPVDHYVVPDRFSHGAEDTVLLAADRTW</sequence>
<dbReference type="Proteomes" id="UP000002027">
    <property type="component" value="Chromosome 1"/>
</dbReference>
<dbReference type="Gene3D" id="3.90.226.10">
    <property type="entry name" value="2-enoyl-CoA Hydratase, Chain A, domain 1"/>
    <property type="match status" value="1"/>
</dbReference>
<dbReference type="GO" id="GO:0004175">
    <property type="term" value="F:endopeptidase activity"/>
    <property type="evidence" value="ECO:0007669"/>
    <property type="project" value="TreeGrafter"/>
</dbReference>
<dbReference type="InterPro" id="IPR005151">
    <property type="entry name" value="Tail-specific_protease"/>
</dbReference>
<dbReference type="SMART" id="SM00245">
    <property type="entry name" value="TSPc"/>
    <property type="match status" value="1"/>
</dbReference>
<proteinExistence type="predicted"/>
<dbReference type="STRING" id="479434.Sthe_0074"/>
<dbReference type="GO" id="GO:0006508">
    <property type="term" value="P:proteolysis"/>
    <property type="evidence" value="ECO:0007669"/>
    <property type="project" value="InterPro"/>
</dbReference>
<evidence type="ECO:0000259" key="1">
    <source>
        <dbReference type="SMART" id="SM00245"/>
    </source>
</evidence>
<dbReference type="GO" id="GO:0007165">
    <property type="term" value="P:signal transduction"/>
    <property type="evidence" value="ECO:0007669"/>
    <property type="project" value="TreeGrafter"/>
</dbReference>
<evidence type="ECO:0000313" key="3">
    <source>
        <dbReference type="Proteomes" id="UP000002027"/>
    </source>
</evidence>
<dbReference type="HOGENOM" id="CLU_539585_0_0_0"/>
<protein>
    <submittedName>
        <fullName evidence="2">Peptidase S41</fullName>
    </submittedName>
</protein>
<feature type="domain" description="Tail specific protease" evidence="1">
    <location>
        <begin position="276"/>
        <end position="485"/>
    </location>
</feature>
<dbReference type="EMBL" id="CP001823">
    <property type="protein sequence ID" value="ACZ37513.1"/>
    <property type="molecule type" value="Genomic_DNA"/>
</dbReference>
<dbReference type="OrthoDB" id="1653205at2"/>
<dbReference type="PANTHER" id="PTHR32060">
    <property type="entry name" value="TAIL-SPECIFIC PROTEASE"/>
    <property type="match status" value="1"/>
</dbReference>
<organism evidence="2 3">
    <name type="scientific">Sphaerobacter thermophilus (strain ATCC 49802 / DSM 20745 / KCCM 41009 / NCIMB 13125 / S 6022)</name>
    <dbReference type="NCBI Taxonomy" id="479434"/>
    <lineage>
        <taxon>Bacteria</taxon>
        <taxon>Pseudomonadati</taxon>
        <taxon>Thermomicrobiota</taxon>
        <taxon>Thermomicrobia</taxon>
        <taxon>Sphaerobacterales</taxon>
        <taxon>Sphaerobacterineae</taxon>
        <taxon>Sphaerobacteraceae</taxon>
        <taxon>Sphaerobacter</taxon>
    </lineage>
</organism>
<reference evidence="3" key="1">
    <citation type="submission" date="2009-11" db="EMBL/GenBank/DDBJ databases">
        <title>The complete chromosome 1 of Sphaerobacter thermophilus DSM 20745.</title>
        <authorList>
            <person name="Lucas S."/>
            <person name="Copeland A."/>
            <person name="Lapidus A."/>
            <person name="Glavina del Rio T."/>
            <person name="Dalin E."/>
            <person name="Tice H."/>
            <person name="Bruce D."/>
            <person name="Goodwin L."/>
            <person name="Pitluck S."/>
            <person name="Kyrpides N."/>
            <person name="Mavromatis K."/>
            <person name="Ivanova N."/>
            <person name="Mikhailova N."/>
            <person name="LaButti K.M."/>
            <person name="Clum A."/>
            <person name="Sun H.I."/>
            <person name="Brettin T."/>
            <person name="Detter J.C."/>
            <person name="Han C."/>
            <person name="Larimer F."/>
            <person name="Land M."/>
            <person name="Hauser L."/>
            <person name="Markowitz V."/>
            <person name="Cheng J.F."/>
            <person name="Hugenholtz P."/>
            <person name="Woyke T."/>
            <person name="Wu D."/>
            <person name="Steenblock K."/>
            <person name="Schneider S."/>
            <person name="Pukall R."/>
            <person name="Goeker M."/>
            <person name="Klenk H.P."/>
            <person name="Eisen J.A."/>
        </authorList>
    </citation>
    <scope>NUCLEOTIDE SEQUENCE [LARGE SCALE GENOMIC DNA]</scope>
    <source>
        <strain evidence="3">ATCC 49802 / DSM 20745 / S 6022</strain>
    </source>
</reference>
<dbReference type="Pfam" id="PF03572">
    <property type="entry name" value="Peptidase_S41"/>
    <property type="match status" value="1"/>
</dbReference>
<dbReference type="InParanoid" id="D1C5J7"/>
<keyword evidence="3" id="KW-1185">Reference proteome</keyword>
<dbReference type="SUPFAM" id="SSF52096">
    <property type="entry name" value="ClpP/crotonase"/>
    <property type="match status" value="1"/>
</dbReference>
<dbReference type="AlphaFoldDB" id="D1C5J7"/>
<reference evidence="2 3" key="2">
    <citation type="journal article" date="2010" name="Stand. Genomic Sci.">
        <title>Complete genome sequence of Desulfohalobium retbaense type strain (HR(100)).</title>
        <authorList>
            <person name="Spring S."/>
            <person name="Nolan M."/>
            <person name="Lapidus A."/>
            <person name="Glavina Del Rio T."/>
            <person name="Copeland A."/>
            <person name="Tice H."/>
            <person name="Cheng J.F."/>
            <person name="Lucas S."/>
            <person name="Land M."/>
            <person name="Chen F."/>
            <person name="Bruce D."/>
            <person name="Goodwin L."/>
            <person name="Pitluck S."/>
            <person name="Ivanova N."/>
            <person name="Mavromatis K."/>
            <person name="Mikhailova N."/>
            <person name="Pati A."/>
            <person name="Chen A."/>
            <person name="Palaniappan K."/>
            <person name="Hauser L."/>
            <person name="Chang Y.J."/>
            <person name="Jeffries C.D."/>
            <person name="Munk C."/>
            <person name="Kiss H."/>
            <person name="Chain P."/>
            <person name="Han C."/>
            <person name="Brettin T."/>
            <person name="Detter J.C."/>
            <person name="Schuler E."/>
            <person name="Goker M."/>
            <person name="Rohde M."/>
            <person name="Bristow J."/>
            <person name="Eisen J.A."/>
            <person name="Markowitz V."/>
            <person name="Hugenholtz P."/>
            <person name="Kyrpides N.C."/>
            <person name="Klenk H.P."/>
        </authorList>
    </citation>
    <scope>NUCLEOTIDE SEQUENCE [LARGE SCALE GENOMIC DNA]</scope>
    <source>
        <strain evidence="3">ATCC 49802 / DSM 20745 / S 6022</strain>
    </source>
</reference>
<dbReference type="GO" id="GO:0030288">
    <property type="term" value="C:outer membrane-bounded periplasmic space"/>
    <property type="evidence" value="ECO:0007669"/>
    <property type="project" value="TreeGrafter"/>
</dbReference>
<name>D1C5J7_SPHTD</name>